<protein>
    <submittedName>
        <fullName evidence="1">Uncharacterized protein</fullName>
    </submittedName>
</protein>
<geneLocation type="plasmid" evidence="1">
    <name>p1-AD2</name>
</geneLocation>
<organism evidence="1">
    <name type="scientific">Roseomonas mucosa</name>
    <dbReference type="NCBI Taxonomy" id="207340"/>
    <lineage>
        <taxon>Bacteria</taxon>
        <taxon>Pseudomonadati</taxon>
        <taxon>Pseudomonadota</taxon>
        <taxon>Alphaproteobacteria</taxon>
        <taxon>Acetobacterales</taxon>
        <taxon>Roseomonadaceae</taxon>
        <taxon>Roseomonas</taxon>
    </lineage>
</organism>
<sequence length="69" mass="7721">MSLRTECRLCSSVYEISGEPQIDAEIEEKRCDVCGIGMTDCSTYPATAFQLIEPADWPELFSLELDDPT</sequence>
<keyword evidence="1" id="KW-0614">Plasmid</keyword>
<proteinExistence type="predicted"/>
<accession>A0A4Y1MSQ7</accession>
<reference evidence="1" key="1">
    <citation type="submission" date="2017-12" db="EMBL/GenBank/DDBJ databases">
        <authorList>
            <person name="Martens C."/>
            <person name="Dahlstrom E."/>
            <person name="Barbian K."/>
            <person name="Sykora L."/>
            <person name="Ricklefs S."/>
            <person name="Bruno D."/>
            <person name="Anzick I."/>
            <person name="Myles I."/>
            <person name="Datta S.K."/>
        </authorList>
    </citation>
    <scope>NUCLEOTIDE SEQUENCE</scope>
    <source>
        <strain evidence="1">AD2</strain>
        <plasmid evidence="1">p1-AD2</plasmid>
    </source>
</reference>
<gene>
    <name evidence="1" type="ORF">RADP37_04692</name>
</gene>
<dbReference type="EMBL" id="CP025188">
    <property type="protein sequence ID" value="AWV20629.1"/>
    <property type="molecule type" value="Genomic_DNA"/>
</dbReference>
<dbReference type="AlphaFoldDB" id="A0A4Y1MSQ7"/>
<evidence type="ECO:0000313" key="1">
    <source>
        <dbReference type="EMBL" id="AWV20629.1"/>
    </source>
</evidence>
<name>A0A4Y1MSQ7_9PROT</name>
<dbReference type="RefSeq" id="WP_168550432.1">
    <property type="nucleotide sequence ID" value="NZ_CP025065.1"/>
</dbReference>